<sequence>MDIVLEATHCRSNWLDKRAILRECRHTLWTPAQDLSIILLRPGMMSWSKQREKLHICSDELTDLGIHFL</sequence>
<proteinExistence type="predicted"/>
<dbReference type="Proteomes" id="UP001497472">
    <property type="component" value="Unassembled WGS sequence"/>
</dbReference>
<gene>
    <name evidence="1" type="ORF">LNINA_LOCUS9302</name>
</gene>
<evidence type="ECO:0000313" key="1">
    <source>
        <dbReference type="EMBL" id="CAK1550054.1"/>
    </source>
</evidence>
<protein>
    <submittedName>
        <fullName evidence="1">Uncharacterized protein</fullName>
    </submittedName>
</protein>
<dbReference type="EMBL" id="CAVLEF010000040">
    <property type="protein sequence ID" value="CAK1550054.1"/>
    <property type="molecule type" value="Genomic_DNA"/>
</dbReference>
<organism evidence="1 2">
    <name type="scientific">Leptosia nina</name>
    <dbReference type="NCBI Taxonomy" id="320188"/>
    <lineage>
        <taxon>Eukaryota</taxon>
        <taxon>Metazoa</taxon>
        <taxon>Ecdysozoa</taxon>
        <taxon>Arthropoda</taxon>
        <taxon>Hexapoda</taxon>
        <taxon>Insecta</taxon>
        <taxon>Pterygota</taxon>
        <taxon>Neoptera</taxon>
        <taxon>Endopterygota</taxon>
        <taxon>Lepidoptera</taxon>
        <taxon>Glossata</taxon>
        <taxon>Ditrysia</taxon>
        <taxon>Papilionoidea</taxon>
        <taxon>Pieridae</taxon>
        <taxon>Pierinae</taxon>
        <taxon>Leptosia</taxon>
    </lineage>
</organism>
<name>A0AAV1JPP1_9NEOP</name>
<accession>A0AAV1JPP1</accession>
<dbReference type="AlphaFoldDB" id="A0AAV1JPP1"/>
<evidence type="ECO:0000313" key="2">
    <source>
        <dbReference type="Proteomes" id="UP001497472"/>
    </source>
</evidence>
<reference evidence="1 2" key="1">
    <citation type="submission" date="2023-11" db="EMBL/GenBank/DDBJ databases">
        <authorList>
            <person name="Okamura Y."/>
        </authorList>
    </citation>
    <scope>NUCLEOTIDE SEQUENCE [LARGE SCALE GENOMIC DNA]</scope>
</reference>
<comment type="caution">
    <text evidence="1">The sequence shown here is derived from an EMBL/GenBank/DDBJ whole genome shotgun (WGS) entry which is preliminary data.</text>
</comment>
<keyword evidence="2" id="KW-1185">Reference proteome</keyword>